<dbReference type="AlphaFoldDB" id="X1UQ05"/>
<evidence type="ECO:0000256" key="1">
    <source>
        <dbReference type="SAM" id="Phobius"/>
    </source>
</evidence>
<keyword evidence="1" id="KW-0472">Membrane</keyword>
<feature type="non-terminal residue" evidence="2">
    <location>
        <position position="74"/>
    </location>
</feature>
<gene>
    <name evidence="2" type="ORF">S12H4_56832</name>
</gene>
<keyword evidence="1" id="KW-0812">Transmembrane</keyword>
<organism evidence="2">
    <name type="scientific">marine sediment metagenome</name>
    <dbReference type="NCBI Taxonomy" id="412755"/>
    <lineage>
        <taxon>unclassified sequences</taxon>
        <taxon>metagenomes</taxon>
        <taxon>ecological metagenomes</taxon>
    </lineage>
</organism>
<dbReference type="EMBL" id="BARW01036655">
    <property type="protein sequence ID" value="GAJ19543.1"/>
    <property type="molecule type" value="Genomic_DNA"/>
</dbReference>
<protein>
    <submittedName>
        <fullName evidence="2">Uncharacterized protein</fullName>
    </submittedName>
</protein>
<name>X1UQ05_9ZZZZ</name>
<feature type="transmembrane region" description="Helical" evidence="1">
    <location>
        <begin position="51"/>
        <end position="71"/>
    </location>
</feature>
<reference evidence="2" key="1">
    <citation type="journal article" date="2014" name="Front. Microbiol.">
        <title>High frequency of phylogenetically diverse reductive dehalogenase-homologous genes in deep subseafloor sedimentary metagenomes.</title>
        <authorList>
            <person name="Kawai M."/>
            <person name="Futagami T."/>
            <person name="Toyoda A."/>
            <person name="Takaki Y."/>
            <person name="Nishi S."/>
            <person name="Hori S."/>
            <person name="Arai W."/>
            <person name="Tsubouchi T."/>
            <person name="Morono Y."/>
            <person name="Uchiyama I."/>
            <person name="Ito T."/>
            <person name="Fujiyama A."/>
            <person name="Inagaki F."/>
            <person name="Takami H."/>
        </authorList>
    </citation>
    <scope>NUCLEOTIDE SEQUENCE</scope>
    <source>
        <strain evidence="2">Expedition CK06-06</strain>
    </source>
</reference>
<proteinExistence type="predicted"/>
<comment type="caution">
    <text evidence="2">The sequence shown here is derived from an EMBL/GenBank/DDBJ whole genome shotgun (WGS) entry which is preliminary data.</text>
</comment>
<keyword evidence="1" id="KW-1133">Transmembrane helix</keyword>
<sequence length="74" mass="8154">MPNPNDLFDSMVREAMEEVGNHGWKNASDKAVTLAAFGMLAQKIDKRINRLVKPAWLVGLSVAGSAIWFIIRGV</sequence>
<evidence type="ECO:0000313" key="2">
    <source>
        <dbReference type="EMBL" id="GAJ19543.1"/>
    </source>
</evidence>
<accession>X1UQ05</accession>